<dbReference type="RefSeq" id="WP_233730232.1">
    <property type="nucleotide sequence ID" value="NZ_JAJVCN010000003.1"/>
</dbReference>
<accession>A0ABS8ZLV9</accession>
<proteinExistence type="predicted"/>
<keyword evidence="2" id="KW-1185">Reference proteome</keyword>
<organism evidence="1 2">
    <name type="scientific">Kibdelosporangium philippinense</name>
    <dbReference type="NCBI Taxonomy" id="211113"/>
    <lineage>
        <taxon>Bacteria</taxon>
        <taxon>Bacillati</taxon>
        <taxon>Actinomycetota</taxon>
        <taxon>Actinomycetes</taxon>
        <taxon>Pseudonocardiales</taxon>
        <taxon>Pseudonocardiaceae</taxon>
        <taxon>Kibdelosporangium</taxon>
    </lineage>
</organism>
<gene>
    <name evidence="1" type="ORF">LWC34_39010</name>
</gene>
<sequence>MSNKAVGVTLAELGELVSQYEDLPTWGRVRWSHDSAVDVEMEREGGSIMDGITELQSLLVWADRFDLDVEVQVETYLHVRMRFTLGRFDVVLNARVFGESSALIEAFGWSVAPVGDDPIMVSRDGFRAALHRYEAAGVRRKWQVRRDQHFAQSKEYGARDEDAATYADRKATEELGPIPPLVGLDATVDEMRLVSDWHVGQQQHAGDRRRDGGEFRG</sequence>
<evidence type="ECO:0000313" key="1">
    <source>
        <dbReference type="EMBL" id="MCE7008761.1"/>
    </source>
</evidence>
<name>A0ABS8ZLV9_9PSEU</name>
<comment type="caution">
    <text evidence="1">The sequence shown here is derived from an EMBL/GenBank/DDBJ whole genome shotgun (WGS) entry which is preliminary data.</text>
</comment>
<evidence type="ECO:0000313" key="2">
    <source>
        <dbReference type="Proteomes" id="UP001521150"/>
    </source>
</evidence>
<dbReference type="Proteomes" id="UP001521150">
    <property type="component" value="Unassembled WGS sequence"/>
</dbReference>
<protein>
    <submittedName>
        <fullName evidence="1">Uncharacterized protein</fullName>
    </submittedName>
</protein>
<dbReference type="EMBL" id="JAJVCN010000003">
    <property type="protein sequence ID" value="MCE7008761.1"/>
    <property type="molecule type" value="Genomic_DNA"/>
</dbReference>
<reference evidence="1 2" key="1">
    <citation type="submission" date="2021-12" db="EMBL/GenBank/DDBJ databases">
        <title>Genome sequence of Kibdelosporangium philippinense ATCC 49844.</title>
        <authorList>
            <person name="Fedorov E.A."/>
            <person name="Omeragic M."/>
            <person name="Shalygina K.F."/>
            <person name="Maclea K.S."/>
        </authorList>
    </citation>
    <scope>NUCLEOTIDE SEQUENCE [LARGE SCALE GENOMIC DNA]</scope>
    <source>
        <strain evidence="1 2">ATCC 49844</strain>
    </source>
</reference>